<dbReference type="InterPro" id="IPR025746">
    <property type="entry name" value="PilX_N_dom"/>
</dbReference>
<comment type="caution">
    <text evidence="3">The sequence shown here is derived from an EMBL/GenBank/DDBJ whole genome shotgun (WGS) entry which is preliminary data.</text>
</comment>
<proteinExistence type="predicted"/>
<accession>A0A562PIQ3</accession>
<organism evidence="3 4">
    <name type="scientific">Pseudoduganella flava</name>
    <dbReference type="NCBI Taxonomy" id="871742"/>
    <lineage>
        <taxon>Bacteria</taxon>
        <taxon>Pseudomonadati</taxon>
        <taxon>Pseudomonadota</taxon>
        <taxon>Betaproteobacteria</taxon>
        <taxon>Burkholderiales</taxon>
        <taxon>Oxalobacteraceae</taxon>
        <taxon>Telluria group</taxon>
        <taxon>Pseudoduganella</taxon>
    </lineage>
</organism>
<sequence>MEARAMCAGAPCWRPRRQRGVTLIVSLLMLVAVLLLGAASAGMALMGEKAARAERDRQVALQAAEDALMDAEHDIDGAVAERATALEAPGGFAPGCGTGPALGLCAQQAAGDLPPWQTVDLAAGDAAVPLGRFTGATMETGEGVLPLRRPRYVIERLPYHRPGEEVGAAPRFFYRVTAIGFGSRDETQVVLQAAYRRPDE</sequence>
<evidence type="ECO:0000313" key="4">
    <source>
        <dbReference type="Proteomes" id="UP000315112"/>
    </source>
</evidence>
<evidence type="ECO:0000313" key="3">
    <source>
        <dbReference type="EMBL" id="TWI44355.1"/>
    </source>
</evidence>
<dbReference type="AlphaFoldDB" id="A0A562PIQ3"/>
<evidence type="ECO:0000259" key="2">
    <source>
        <dbReference type="Pfam" id="PF14341"/>
    </source>
</evidence>
<evidence type="ECO:0000259" key="1">
    <source>
        <dbReference type="Pfam" id="PF13681"/>
    </source>
</evidence>
<dbReference type="InterPro" id="IPR025205">
    <property type="entry name" value="PilX/PilW_C"/>
</dbReference>
<reference evidence="3 4" key="1">
    <citation type="journal article" date="2015" name="Stand. Genomic Sci.">
        <title>Genomic Encyclopedia of Bacterial and Archaeal Type Strains, Phase III: the genomes of soil and plant-associated and newly described type strains.</title>
        <authorList>
            <person name="Whitman W.B."/>
            <person name="Woyke T."/>
            <person name="Klenk H.P."/>
            <person name="Zhou Y."/>
            <person name="Lilburn T.G."/>
            <person name="Beck B.J."/>
            <person name="De Vos P."/>
            <person name="Vandamme P."/>
            <person name="Eisen J.A."/>
            <person name="Garrity G."/>
            <person name="Hugenholtz P."/>
            <person name="Kyrpides N.C."/>
        </authorList>
    </citation>
    <scope>NUCLEOTIDE SEQUENCE [LARGE SCALE GENOMIC DNA]</scope>
    <source>
        <strain evidence="3 4">CGMCC 1.10685</strain>
    </source>
</reference>
<feature type="domain" description="PilX/PilW C-terminal" evidence="1">
    <location>
        <begin position="103"/>
        <end position="197"/>
    </location>
</feature>
<protein>
    <submittedName>
        <fullName evidence="3">Type IV pilus assembly protein PilX</fullName>
    </submittedName>
</protein>
<dbReference type="Pfam" id="PF13681">
    <property type="entry name" value="PilX"/>
    <property type="match status" value="1"/>
</dbReference>
<feature type="domain" description="Type 4 fimbrial biogenesis protein PilX N-terminal" evidence="2">
    <location>
        <begin position="19"/>
        <end position="65"/>
    </location>
</feature>
<gene>
    <name evidence="3" type="ORF">IP92_04303</name>
</gene>
<dbReference type="Pfam" id="PF14341">
    <property type="entry name" value="PilX_N"/>
    <property type="match status" value="1"/>
</dbReference>
<dbReference type="EMBL" id="VLKW01000009">
    <property type="protein sequence ID" value="TWI44355.1"/>
    <property type="molecule type" value="Genomic_DNA"/>
</dbReference>
<dbReference type="Proteomes" id="UP000315112">
    <property type="component" value="Unassembled WGS sequence"/>
</dbReference>
<name>A0A562PIQ3_9BURK</name>